<dbReference type="CDD" id="cd07302">
    <property type="entry name" value="CHD"/>
    <property type="match status" value="1"/>
</dbReference>
<keyword evidence="6" id="KW-0456">Lyase</keyword>
<feature type="transmembrane region" description="Helical" evidence="7">
    <location>
        <begin position="495"/>
        <end position="517"/>
    </location>
</feature>
<dbReference type="EMBL" id="JAPFFF010000014">
    <property type="protein sequence ID" value="KAK8871150.1"/>
    <property type="molecule type" value="Genomic_DNA"/>
</dbReference>
<evidence type="ECO:0000256" key="2">
    <source>
        <dbReference type="ARBA" id="ARBA00022692"/>
    </source>
</evidence>
<feature type="transmembrane region" description="Helical" evidence="7">
    <location>
        <begin position="813"/>
        <end position="834"/>
    </location>
</feature>
<dbReference type="PANTHER" id="PTHR11920:SF335">
    <property type="entry name" value="GUANYLATE CYCLASE"/>
    <property type="match status" value="1"/>
</dbReference>
<dbReference type="Gene3D" id="3.30.70.1230">
    <property type="entry name" value="Nucleotide cyclase"/>
    <property type="match status" value="1"/>
</dbReference>
<dbReference type="PROSITE" id="PS50125">
    <property type="entry name" value="GUANYLATE_CYCLASE_2"/>
    <property type="match status" value="1"/>
</dbReference>
<gene>
    <name evidence="9" type="ORF">M9Y10_009063</name>
</gene>
<keyword evidence="4 7" id="KW-1133">Transmembrane helix</keyword>
<feature type="transmembrane region" description="Helical" evidence="7">
    <location>
        <begin position="144"/>
        <end position="163"/>
    </location>
</feature>
<organism evidence="9 10">
    <name type="scientific">Tritrichomonas musculus</name>
    <dbReference type="NCBI Taxonomy" id="1915356"/>
    <lineage>
        <taxon>Eukaryota</taxon>
        <taxon>Metamonada</taxon>
        <taxon>Parabasalia</taxon>
        <taxon>Tritrichomonadida</taxon>
        <taxon>Tritrichomonadidae</taxon>
        <taxon>Tritrichomonas</taxon>
    </lineage>
</organism>
<evidence type="ECO:0000256" key="1">
    <source>
        <dbReference type="ARBA" id="ARBA00004370"/>
    </source>
</evidence>
<feature type="domain" description="Guanylate cyclase" evidence="8">
    <location>
        <begin position="1277"/>
        <end position="1409"/>
    </location>
</feature>
<feature type="transmembrane region" description="Helical" evidence="7">
    <location>
        <begin position="717"/>
        <end position="739"/>
    </location>
</feature>
<dbReference type="InterPro" id="IPR035965">
    <property type="entry name" value="PAS-like_dom_sf"/>
</dbReference>
<feature type="transmembrane region" description="Helical" evidence="7">
    <location>
        <begin position="89"/>
        <end position="105"/>
    </location>
</feature>
<evidence type="ECO:0000256" key="7">
    <source>
        <dbReference type="SAM" id="Phobius"/>
    </source>
</evidence>
<keyword evidence="10" id="KW-1185">Reference proteome</keyword>
<dbReference type="InterPro" id="IPR029787">
    <property type="entry name" value="Nucleotide_cyclase"/>
</dbReference>
<dbReference type="SMART" id="SM00044">
    <property type="entry name" value="CYCc"/>
    <property type="match status" value="1"/>
</dbReference>
<dbReference type="Pfam" id="PF00211">
    <property type="entry name" value="Guanylate_cyc"/>
    <property type="match status" value="1"/>
</dbReference>
<protein>
    <recommendedName>
        <fullName evidence="8">Guanylate cyclase domain-containing protein</fullName>
    </recommendedName>
</protein>
<evidence type="ECO:0000256" key="3">
    <source>
        <dbReference type="ARBA" id="ARBA00022741"/>
    </source>
</evidence>
<keyword evidence="3" id="KW-0547">Nucleotide-binding</keyword>
<feature type="transmembrane region" description="Helical" evidence="7">
    <location>
        <begin position="48"/>
        <end position="69"/>
    </location>
</feature>
<comment type="subcellular location">
    <subcellularLocation>
        <location evidence="1">Membrane</location>
    </subcellularLocation>
</comment>
<sequence length="1461" mass="166263">MSKVHSFFVSVITIFLNVLQPYCINMVASHIGRDLYFIINNDYLSFHIFTFIFGFIILLLLISFQTFFVSPSLTFRPQVTHIMYSRFSLLYHLSYVLIFFLATLGGMTKGYVGTILSYITIFPGVCIIYISFRQHLWADMRSMYMSEAFSIVFCISSILLPTLSHFNILGNEIIILVFISLVSIFIFIFEKLSEKHKHNSLELLNKVAEDESLVDTLSYEKIVALLRYGFDNGHPLCHTWKLFELALDKYNNDYGIVLMYARYAAIYSEETTALHIVTRLLKRMKHGSIELKHVLFQVKSLLQHRERGLSKSLKKTLMKIQDKTEKCRGLMRYTWECVIRGNVVELENLSTQLKKNEEEILREYNQLCLVYPNNPYATSAFSAYLLDIMCNEKEANEKQKIYRLLRSGAWTRTERSYYFAIRHISTLLTEEQHAAMTQPEKSNVNENHSYASSVAAIGMIGDLNEGQDEIKTQKRYIESMVNSVKLPTTRYGPALLIFSIALLLPTIIIPEMIINYIDLKNFEKSLNIIKYASLINLYMSHIAFHTFQYGMSSLNYTSTLQDKWDLIFRKDSVKHLFKDKEPSFNLVSDRQELLDCVEYLRIMLNYFNNEVPHFATNDNFEEPLNFIFNNKISYRNYNDTNTYSIMYASMEYVLTFTQGLAIQVATKSDPQSILNSTGFWSIIKNAPVFYDQLDKFEDILIESIQKIFNSNINKIEIISLGSLIPGFFIALGLIIFLTIRIEKEKKLLFTSFKAIPKSAVSAIVQQLNAQSGKEEHESEQAATPTSAQEENALRVLSTTVDHGFGWIGRSWKIIVILFIFSSLSIASIVIMSIIPKNAIEAFIQYTPLYHDISTLHNQFIQILLLLNRIGLACNSSSEDYQYNFFPSEDYPDNYEESLDKVETLLTYISDSAHILRFGSDSSSSSGVSVVGDSLIDLLSNRNQLNVTVADEDIVILEICSYDTSLEFANRMFTTMTINLHQNFGYYPLNNDYINLMIIWLLDSSYMKYVAPSFDALDNEILATSNLHRSSEFLLPMILFVIGMIICGIALIPIYQHISETAQWTLRLLLFCDPNVVLQSKAILKILSNDFSGNEADETEEKASFYESFVSHLFDGVIFMSNDLIIRSANNSVASIIGQSPQSIIGLSLKDLFTSPPGQEATLRSFYQAVDAIMSCMRSPSIETEVVVMKGKEPATLFLSMMAISATGEVQTKPVNSEGLAILVLTLKDTTSAFVARSLLQEENAKNENLLSLILPPIIVEKLQRGEHNISFSVMSASIVFMDIISFTPWCNSNKASYVMSTLNQLFLLFDNSLKKLDKMTKIKCVGDCYMCAGGIFDEVNQPAEHARQAITFGLESIKNVKHLNEELHETFRIRVGCNTGGPLVAGVLGIEKPIFDILGPDINLGIRLEQSATPMQVCIPQHVYELVYGDYFVIKEKGDLEVKGKTYHTYNVSGYAHHHNH</sequence>
<evidence type="ECO:0000313" key="10">
    <source>
        <dbReference type="Proteomes" id="UP001470230"/>
    </source>
</evidence>
<keyword evidence="5 7" id="KW-0472">Membrane</keyword>
<evidence type="ECO:0000259" key="8">
    <source>
        <dbReference type="PROSITE" id="PS50125"/>
    </source>
</evidence>
<dbReference type="SUPFAM" id="SSF55785">
    <property type="entry name" value="PYP-like sensor domain (PAS domain)"/>
    <property type="match status" value="1"/>
</dbReference>
<name>A0ABR2J2E4_9EUKA</name>
<evidence type="ECO:0000313" key="9">
    <source>
        <dbReference type="EMBL" id="KAK8871150.1"/>
    </source>
</evidence>
<proteinExistence type="predicted"/>
<feature type="transmembrane region" description="Helical" evidence="7">
    <location>
        <begin position="1032"/>
        <end position="1054"/>
    </location>
</feature>
<keyword evidence="2 7" id="KW-0812">Transmembrane</keyword>
<dbReference type="InterPro" id="IPR050401">
    <property type="entry name" value="Cyclic_nucleotide_synthase"/>
</dbReference>
<dbReference type="Gene3D" id="3.30.450.20">
    <property type="entry name" value="PAS domain"/>
    <property type="match status" value="1"/>
</dbReference>
<evidence type="ECO:0000256" key="6">
    <source>
        <dbReference type="ARBA" id="ARBA00023239"/>
    </source>
</evidence>
<reference evidence="9 10" key="1">
    <citation type="submission" date="2024-04" db="EMBL/GenBank/DDBJ databases">
        <title>Tritrichomonas musculus Genome.</title>
        <authorList>
            <person name="Alves-Ferreira E."/>
            <person name="Grigg M."/>
            <person name="Lorenzi H."/>
            <person name="Galac M."/>
        </authorList>
    </citation>
    <scope>NUCLEOTIDE SEQUENCE [LARGE SCALE GENOMIC DNA]</scope>
    <source>
        <strain evidence="9 10">EAF2021</strain>
    </source>
</reference>
<feature type="transmembrane region" description="Helical" evidence="7">
    <location>
        <begin position="169"/>
        <end position="189"/>
    </location>
</feature>
<feature type="transmembrane region" description="Helical" evidence="7">
    <location>
        <begin position="7"/>
        <end position="28"/>
    </location>
</feature>
<comment type="caution">
    <text evidence="9">The sequence shown here is derived from an EMBL/GenBank/DDBJ whole genome shotgun (WGS) entry which is preliminary data.</text>
</comment>
<evidence type="ECO:0000256" key="5">
    <source>
        <dbReference type="ARBA" id="ARBA00023136"/>
    </source>
</evidence>
<dbReference type="PANTHER" id="PTHR11920">
    <property type="entry name" value="GUANYLYL CYCLASE"/>
    <property type="match status" value="1"/>
</dbReference>
<accession>A0ABR2J2E4</accession>
<dbReference type="Proteomes" id="UP001470230">
    <property type="component" value="Unassembled WGS sequence"/>
</dbReference>
<evidence type="ECO:0000256" key="4">
    <source>
        <dbReference type="ARBA" id="ARBA00022989"/>
    </source>
</evidence>
<dbReference type="SUPFAM" id="SSF55073">
    <property type="entry name" value="Nucleotide cyclase"/>
    <property type="match status" value="1"/>
</dbReference>
<feature type="transmembrane region" description="Helical" evidence="7">
    <location>
        <begin position="111"/>
        <end position="132"/>
    </location>
</feature>
<dbReference type="InterPro" id="IPR001054">
    <property type="entry name" value="A/G_cyclase"/>
</dbReference>